<dbReference type="Proteomes" id="UP000324222">
    <property type="component" value="Unassembled WGS sequence"/>
</dbReference>
<name>A0A5B7JZY3_PORTR</name>
<feature type="region of interest" description="Disordered" evidence="1">
    <location>
        <begin position="1"/>
        <end position="28"/>
    </location>
</feature>
<feature type="compositionally biased region" description="Low complexity" evidence="1">
    <location>
        <begin position="13"/>
        <end position="28"/>
    </location>
</feature>
<gene>
    <name evidence="2" type="ORF">E2C01_095654</name>
</gene>
<accession>A0A5B7JZY3</accession>
<feature type="region of interest" description="Disordered" evidence="1">
    <location>
        <begin position="144"/>
        <end position="212"/>
    </location>
</feature>
<dbReference type="EMBL" id="VSRR010121884">
    <property type="protein sequence ID" value="MPD00196.1"/>
    <property type="molecule type" value="Genomic_DNA"/>
</dbReference>
<comment type="caution">
    <text evidence="2">The sequence shown here is derived from an EMBL/GenBank/DDBJ whole genome shotgun (WGS) entry which is preliminary data.</text>
</comment>
<proteinExistence type="predicted"/>
<evidence type="ECO:0000313" key="2">
    <source>
        <dbReference type="EMBL" id="MPD00196.1"/>
    </source>
</evidence>
<protein>
    <submittedName>
        <fullName evidence="2">Uncharacterized protein</fullName>
    </submittedName>
</protein>
<feature type="compositionally biased region" description="Basic residues" evidence="1">
    <location>
        <begin position="166"/>
        <end position="177"/>
    </location>
</feature>
<dbReference type="AlphaFoldDB" id="A0A5B7JZY3"/>
<keyword evidence="3" id="KW-1185">Reference proteome</keyword>
<sequence>MVRESSLKPGSGRRSQSARPPIRPRSPAALSRVFIRQAHSFSNYCTKWGCNIATPPLPPSTQRGAGLTLRQPELANSLLPWAGPVHRQPINEPLNRVAPPTSHLCRDIYILKTESHTRNKATKNNLHTLKTSLIWRHTGLARLEPPPQSSYTKQYRKLDDDECKHAMHRRSDRRTHRRESSDGERANLAGGEEAGMTKMSIPHPGWVLRHAD</sequence>
<evidence type="ECO:0000313" key="3">
    <source>
        <dbReference type="Proteomes" id="UP000324222"/>
    </source>
</evidence>
<evidence type="ECO:0000256" key="1">
    <source>
        <dbReference type="SAM" id="MobiDB-lite"/>
    </source>
</evidence>
<reference evidence="2 3" key="1">
    <citation type="submission" date="2019-05" db="EMBL/GenBank/DDBJ databases">
        <title>Another draft genome of Portunus trituberculatus and its Hox gene families provides insights of decapod evolution.</title>
        <authorList>
            <person name="Jeong J.-H."/>
            <person name="Song I."/>
            <person name="Kim S."/>
            <person name="Choi T."/>
            <person name="Kim D."/>
            <person name="Ryu S."/>
            <person name="Kim W."/>
        </authorList>
    </citation>
    <scope>NUCLEOTIDE SEQUENCE [LARGE SCALE GENOMIC DNA]</scope>
    <source>
        <tissue evidence="2">Muscle</tissue>
    </source>
</reference>
<feature type="compositionally biased region" description="Basic and acidic residues" evidence="1">
    <location>
        <begin position="156"/>
        <end position="165"/>
    </location>
</feature>
<organism evidence="2 3">
    <name type="scientific">Portunus trituberculatus</name>
    <name type="common">Swimming crab</name>
    <name type="synonym">Neptunus trituberculatus</name>
    <dbReference type="NCBI Taxonomy" id="210409"/>
    <lineage>
        <taxon>Eukaryota</taxon>
        <taxon>Metazoa</taxon>
        <taxon>Ecdysozoa</taxon>
        <taxon>Arthropoda</taxon>
        <taxon>Crustacea</taxon>
        <taxon>Multicrustacea</taxon>
        <taxon>Malacostraca</taxon>
        <taxon>Eumalacostraca</taxon>
        <taxon>Eucarida</taxon>
        <taxon>Decapoda</taxon>
        <taxon>Pleocyemata</taxon>
        <taxon>Brachyura</taxon>
        <taxon>Eubrachyura</taxon>
        <taxon>Portunoidea</taxon>
        <taxon>Portunidae</taxon>
        <taxon>Portuninae</taxon>
        <taxon>Portunus</taxon>
    </lineage>
</organism>